<evidence type="ECO:0000256" key="1">
    <source>
        <dbReference type="SAM" id="Phobius"/>
    </source>
</evidence>
<dbReference type="Gramene" id="TraesWEE_scaffold_010690_01G000200.1">
    <property type="protein sequence ID" value="TraesWEE_scaffold_010690_01G000200.1"/>
    <property type="gene ID" value="TraesWEE_scaffold_010690_01G000200"/>
</dbReference>
<dbReference type="EnsemblPlants" id="TraesCS4A02G477900.1">
    <property type="protein sequence ID" value="TraesCS4A02G477900.1.cds1"/>
    <property type="gene ID" value="TraesCS4A02G477900"/>
</dbReference>
<dbReference type="AlphaFoldDB" id="A0A3B6I4Y7"/>
<evidence type="ECO:0000313" key="3">
    <source>
        <dbReference type="Proteomes" id="UP000019116"/>
    </source>
</evidence>
<keyword evidence="1" id="KW-0812">Transmembrane</keyword>
<reference evidence="2" key="1">
    <citation type="submission" date="2018-08" db="EMBL/GenBank/DDBJ databases">
        <authorList>
            <person name="Rossello M."/>
        </authorList>
    </citation>
    <scope>NUCLEOTIDE SEQUENCE [LARGE SCALE GENOMIC DNA]</scope>
    <source>
        <strain evidence="2">cv. Chinese Spring</strain>
    </source>
</reference>
<dbReference type="PaxDb" id="4565-Traes_4AL_F24A42899.1"/>
<name>A0A3B6I4Y7_WHEAT</name>
<dbReference type="Gramene" id="TraesCS4A03G1205400.1">
    <property type="protein sequence ID" value="TraesCS4A03G1205400.1.CDS1"/>
    <property type="gene ID" value="TraesCS4A03G1205400"/>
</dbReference>
<protein>
    <submittedName>
        <fullName evidence="2">Uncharacterized protein</fullName>
    </submittedName>
</protein>
<keyword evidence="1" id="KW-0472">Membrane</keyword>
<feature type="transmembrane region" description="Helical" evidence="1">
    <location>
        <begin position="20"/>
        <end position="39"/>
    </location>
</feature>
<keyword evidence="1" id="KW-1133">Transmembrane helix</keyword>
<dbReference type="Gramene" id="TraesCAD_scaffold_014502_01G000200.1">
    <property type="protein sequence ID" value="TraesCAD_scaffold_014502_01G000200.1"/>
    <property type="gene ID" value="TraesCAD_scaffold_014502_01G000200"/>
</dbReference>
<dbReference type="Gramene" id="TraesROB_scaffold_001797_01G000400.1">
    <property type="protein sequence ID" value="TraesROB_scaffold_001797_01G000400.1"/>
    <property type="gene ID" value="TraesROB_scaffold_001797_01G000400"/>
</dbReference>
<dbReference type="Proteomes" id="UP000019116">
    <property type="component" value="Chromosome 4A"/>
</dbReference>
<evidence type="ECO:0000313" key="2">
    <source>
        <dbReference type="EnsemblPlants" id="TraesCS4A02G477900.1.cds1"/>
    </source>
</evidence>
<accession>A0A3B6I4Y7</accession>
<keyword evidence="3" id="KW-1185">Reference proteome</keyword>
<dbReference type="Gramene" id="TraesCS4A02G477900.1">
    <property type="protein sequence ID" value="TraesCS4A02G477900.1.cds1"/>
    <property type="gene ID" value="TraesCS4A02G477900"/>
</dbReference>
<proteinExistence type="predicted"/>
<organism evidence="2">
    <name type="scientific">Triticum aestivum</name>
    <name type="common">Wheat</name>
    <dbReference type="NCBI Taxonomy" id="4565"/>
    <lineage>
        <taxon>Eukaryota</taxon>
        <taxon>Viridiplantae</taxon>
        <taxon>Streptophyta</taxon>
        <taxon>Embryophyta</taxon>
        <taxon>Tracheophyta</taxon>
        <taxon>Spermatophyta</taxon>
        <taxon>Magnoliopsida</taxon>
        <taxon>Liliopsida</taxon>
        <taxon>Poales</taxon>
        <taxon>Poaceae</taxon>
        <taxon>BOP clade</taxon>
        <taxon>Pooideae</taxon>
        <taxon>Triticodae</taxon>
        <taxon>Triticeae</taxon>
        <taxon>Triticinae</taxon>
        <taxon>Triticum</taxon>
    </lineage>
</organism>
<reference evidence="2" key="2">
    <citation type="submission" date="2018-10" db="UniProtKB">
        <authorList>
            <consortium name="EnsemblPlants"/>
        </authorList>
    </citation>
    <scope>IDENTIFICATION</scope>
</reference>
<sequence>MPRTGDMPMRSAPPARTSSAWWLAAMLWLVAVAWCYSLLRDSSSAHPPISSVAAMIWRRIRPLPLLLQAAMEVDGAMVMLEDLVFAGGFGAYQQRQIRWSYGARWQPVFHTMALPLLAEWRPCISSQPKSDRGGRCIFYLEFEAVPSCCDGLVAPSGASPATASLHPGRRCCGPDCNFQIQFRVLLVKIFSFYVSPCVGFVL</sequence>